<keyword evidence="2" id="KW-0328">Glycosyltransferase</keyword>
<evidence type="ECO:0000313" key="4">
    <source>
        <dbReference type="EMBL" id="CAB3254143.1"/>
    </source>
</evidence>
<dbReference type="PANTHER" id="PTHR10730">
    <property type="entry name" value="PROCOLLAGEN-LYSINE,2-OXOGLUTARATE 5-DIOXYGENASE/GLYCOSYLTRANSFERASE 25 FAMILY MEMBER"/>
    <property type="match status" value="1"/>
</dbReference>
<dbReference type="EMBL" id="CADEBD010000402">
    <property type="protein sequence ID" value="CAB3254143.1"/>
    <property type="molecule type" value="Genomic_DNA"/>
</dbReference>
<evidence type="ECO:0000256" key="3">
    <source>
        <dbReference type="ARBA" id="ARBA00022679"/>
    </source>
</evidence>
<evidence type="ECO:0000256" key="1">
    <source>
        <dbReference type="ARBA" id="ARBA00006721"/>
    </source>
</evidence>
<dbReference type="PANTHER" id="PTHR10730:SF53">
    <property type="entry name" value="GLYCOSYLTRANSFERASE 25 FAMILY MEMBER"/>
    <property type="match status" value="1"/>
</dbReference>
<dbReference type="AlphaFoldDB" id="A0A8S1AZ72"/>
<dbReference type="Proteomes" id="UP000494256">
    <property type="component" value="Unassembled WGS sequence"/>
</dbReference>
<evidence type="ECO:0000256" key="2">
    <source>
        <dbReference type="ARBA" id="ARBA00022676"/>
    </source>
</evidence>
<proteinExistence type="inferred from homology"/>
<sequence>MWADYIFMIDADVFLTNPLTLRNLLLKEMDIVAPMLISDGLYSNFWCAVLINMKTLASDLLTYDPKKIPGYNGPQDDIIAFAVNAKENGMELMICNEELYGFILIPT</sequence>
<keyword evidence="3" id="KW-0808">Transferase</keyword>
<comment type="caution">
    <text evidence="4">The sequence shown here is derived from an EMBL/GenBank/DDBJ whole genome shotgun (WGS) entry which is preliminary data.</text>
</comment>
<gene>
    <name evidence="4" type="ORF">APLA_LOCUS14594</name>
</gene>
<protein>
    <submittedName>
        <fullName evidence="4">Uncharacterized protein</fullName>
    </submittedName>
</protein>
<reference evidence="4 5" key="1">
    <citation type="submission" date="2020-04" db="EMBL/GenBank/DDBJ databases">
        <authorList>
            <person name="Wallbank WR R."/>
            <person name="Pardo Diaz C."/>
            <person name="Kozak K."/>
            <person name="Martin S."/>
            <person name="Jiggins C."/>
            <person name="Moest M."/>
            <person name="Warren A I."/>
            <person name="Byers J.R.P. K."/>
            <person name="Montejo-Kovacevich G."/>
            <person name="Yen C E."/>
        </authorList>
    </citation>
    <scope>NUCLEOTIDE SEQUENCE [LARGE SCALE GENOMIC DNA]</scope>
</reference>
<organism evidence="4 5">
    <name type="scientific">Arctia plantaginis</name>
    <name type="common">Wood tiger moth</name>
    <name type="synonym">Phalaena plantaginis</name>
    <dbReference type="NCBI Taxonomy" id="874455"/>
    <lineage>
        <taxon>Eukaryota</taxon>
        <taxon>Metazoa</taxon>
        <taxon>Ecdysozoa</taxon>
        <taxon>Arthropoda</taxon>
        <taxon>Hexapoda</taxon>
        <taxon>Insecta</taxon>
        <taxon>Pterygota</taxon>
        <taxon>Neoptera</taxon>
        <taxon>Endopterygota</taxon>
        <taxon>Lepidoptera</taxon>
        <taxon>Glossata</taxon>
        <taxon>Ditrysia</taxon>
        <taxon>Noctuoidea</taxon>
        <taxon>Erebidae</taxon>
        <taxon>Arctiinae</taxon>
        <taxon>Arctia</taxon>
    </lineage>
</organism>
<comment type="similarity">
    <text evidence="1">Belongs to the glycosyltransferase 25 family.</text>
</comment>
<accession>A0A8S1AZ72</accession>
<dbReference type="InterPro" id="IPR050757">
    <property type="entry name" value="Collagen_mod_GT25"/>
</dbReference>
<dbReference type="OrthoDB" id="428480at2759"/>
<dbReference type="GO" id="GO:0050211">
    <property type="term" value="F:procollagen galactosyltransferase activity"/>
    <property type="evidence" value="ECO:0007669"/>
    <property type="project" value="TreeGrafter"/>
</dbReference>
<name>A0A8S1AZ72_ARCPL</name>
<evidence type="ECO:0000313" key="5">
    <source>
        <dbReference type="Proteomes" id="UP000494256"/>
    </source>
</evidence>